<protein>
    <submittedName>
        <fullName evidence="7">Pyruvate oxidase</fullName>
        <ecNumber evidence="7">1.2.3.3</ecNumber>
    </submittedName>
</protein>
<dbReference type="SUPFAM" id="SSF52467">
    <property type="entry name" value="DHS-like NAD/FAD-binding domain"/>
    <property type="match status" value="1"/>
</dbReference>
<dbReference type="Gene3D" id="3.40.50.1220">
    <property type="entry name" value="TPP-binding domain"/>
    <property type="match status" value="1"/>
</dbReference>
<evidence type="ECO:0000256" key="3">
    <source>
        <dbReference type="RuleBase" id="RU362132"/>
    </source>
</evidence>
<dbReference type="AlphaFoldDB" id="A0A7T7XL79"/>
<name>A0A7T7XL79_9SPIR</name>
<evidence type="ECO:0000313" key="7">
    <source>
        <dbReference type="EMBL" id="QQO08350.1"/>
    </source>
</evidence>
<dbReference type="InterPro" id="IPR047212">
    <property type="entry name" value="TPP_POXB-like"/>
</dbReference>
<evidence type="ECO:0000259" key="5">
    <source>
        <dbReference type="Pfam" id="PF02775"/>
    </source>
</evidence>
<evidence type="ECO:0000313" key="8">
    <source>
        <dbReference type="Proteomes" id="UP000595917"/>
    </source>
</evidence>
<evidence type="ECO:0000256" key="1">
    <source>
        <dbReference type="ARBA" id="ARBA00007812"/>
    </source>
</evidence>
<dbReference type="PANTHER" id="PTHR42981:SF2">
    <property type="entry name" value="PYRUVATE DEHYDROGENASE [UBIQUINONE]"/>
    <property type="match status" value="1"/>
</dbReference>
<dbReference type="CDD" id="cd07039">
    <property type="entry name" value="TPP_PYR_POX"/>
    <property type="match status" value="1"/>
</dbReference>
<dbReference type="InterPro" id="IPR047210">
    <property type="entry name" value="TPP_PYR_POXB-like"/>
</dbReference>
<dbReference type="InterPro" id="IPR000399">
    <property type="entry name" value="TPP-bd_CS"/>
</dbReference>
<dbReference type="Pfam" id="PF00205">
    <property type="entry name" value="TPP_enzyme_M"/>
    <property type="match status" value="1"/>
</dbReference>
<dbReference type="InterPro" id="IPR012000">
    <property type="entry name" value="Thiamin_PyroP_enz_cen_dom"/>
</dbReference>
<dbReference type="InterPro" id="IPR047211">
    <property type="entry name" value="POXB-like"/>
</dbReference>
<dbReference type="CDD" id="cd02014">
    <property type="entry name" value="TPP_POX"/>
    <property type="match status" value="1"/>
</dbReference>
<dbReference type="EC" id="1.2.3.3" evidence="7"/>
<dbReference type="EMBL" id="CP067089">
    <property type="protein sequence ID" value="QQO08350.1"/>
    <property type="molecule type" value="Genomic_DNA"/>
</dbReference>
<dbReference type="Gene3D" id="3.40.50.970">
    <property type="match status" value="2"/>
</dbReference>
<dbReference type="GO" id="GO:0047112">
    <property type="term" value="F:pyruvate oxidase activity"/>
    <property type="evidence" value="ECO:0007669"/>
    <property type="project" value="UniProtKB-EC"/>
</dbReference>
<proteinExistence type="inferred from homology"/>
<evidence type="ECO:0000256" key="2">
    <source>
        <dbReference type="ARBA" id="ARBA00023052"/>
    </source>
</evidence>
<dbReference type="GO" id="GO:0030976">
    <property type="term" value="F:thiamine pyrophosphate binding"/>
    <property type="evidence" value="ECO:0007669"/>
    <property type="project" value="InterPro"/>
</dbReference>
<gene>
    <name evidence="7" type="primary">spxB</name>
    <name evidence="7" type="ORF">JFL75_15635</name>
</gene>
<feature type="domain" description="Thiamine pyrophosphate enzyme TPP-binding" evidence="5">
    <location>
        <begin position="383"/>
        <end position="530"/>
    </location>
</feature>
<keyword evidence="2 3" id="KW-0786">Thiamine pyrophosphate</keyword>
<sequence>MANSIKSGIAMLKVLESWGVDHLYGIPGGSFNSTMDALYEEQKNIRYIQVRHEEAGAIAAAADAKLTGKIGVCFGSAGPGATHLFNGLYDAAMDHVPVLALVGQVASTAMNYDSFQELNENPMFADVGVYNRTVMTPESLPHVVDEAIRRAYEYSGVSVVTIPVDYGFKDIPDIPVSSAGSHRSGVPSPDVKDIDAALKLIEKAERPVLYAGQGCRNAAKELLACSEHFSMPLVMSVLSKGIVPESAENFLGSAGRLSTKPANEALAASDLIFFIGSDFPFAKYFFPRDAVFIQADIDSSKLGRRHRADVSILGDAGQTLRLMAERGKKRAPSAFLTACRENKKNWQNYIHSFDDRNDEPLRAEPVFKEINRIAAEDAVFVTDVGNVTVHAVRHLAMNGKGHRFTTSGWFATMGYGLPGGIAAQLSFPGRQIFTLNGDGAFAMVMQEIITQVKYGLPIINIVLSNNSLGFIDAEQEDTGQPKFGVDLQGADFAKAGEAMGAKGFTVTKRDQLREVFDQARQSKVPVVIDVKIENKRPFPAEAMVLDPEKHTVQEIAEFKKRYEADMPILRDLMAENA</sequence>
<organism evidence="7 8">
    <name type="scientific">Breznakiella homolactica</name>
    <dbReference type="NCBI Taxonomy" id="2798577"/>
    <lineage>
        <taxon>Bacteria</taxon>
        <taxon>Pseudomonadati</taxon>
        <taxon>Spirochaetota</taxon>
        <taxon>Spirochaetia</taxon>
        <taxon>Spirochaetales</taxon>
        <taxon>Breznakiellaceae</taxon>
        <taxon>Breznakiella</taxon>
    </lineage>
</organism>
<dbReference type="GO" id="GO:0000287">
    <property type="term" value="F:magnesium ion binding"/>
    <property type="evidence" value="ECO:0007669"/>
    <property type="project" value="InterPro"/>
</dbReference>
<dbReference type="GO" id="GO:0019752">
    <property type="term" value="P:carboxylic acid metabolic process"/>
    <property type="evidence" value="ECO:0007669"/>
    <property type="project" value="UniProtKB-ARBA"/>
</dbReference>
<evidence type="ECO:0000259" key="4">
    <source>
        <dbReference type="Pfam" id="PF00205"/>
    </source>
</evidence>
<dbReference type="SUPFAM" id="SSF52518">
    <property type="entry name" value="Thiamin diphosphate-binding fold (THDP-binding)"/>
    <property type="match status" value="2"/>
</dbReference>
<comment type="similarity">
    <text evidence="1 3">Belongs to the TPP enzyme family.</text>
</comment>
<dbReference type="Proteomes" id="UP000595917">
    <property type="component" value="Chromosome"/>
</dbReference>
<evidence type="ECO:0000259" key="6">
    <source>
        <dbReference type="Pfam" id="PF02776"/>
    </source>
</evidence>
<keyword evidence="8" id="KW-1185">Reference proteome</keyword>
<dbReference type="InterPro" id="IPR029061">
    <property type="entry name" value="THDP-binding"/>
</dbReference>
<accession>A0A7T7XL79</accession>
<reference evidence="7" key="1">
    <citation type="submission" date="2021-01" db="EMBL/GenBank/DDBJ databases">
        <title>Description of Breznakiella homolactica.</title>
        <authorList>
            <person name="Song Y."/>
            <person name="Brune A."/>
        </authorList>
    </citation>
    <scope>NUCLEOTIDE SEQUENCE</scope>
    <source>
        <strain evidence="7">RmG30</strain>
    </source>
</reference>
<dbReference type="KEGG" id="bhc:JFL75_15635"/>
<dbReference type="InterPro" id="IPR012001">
    <property type="entry name" value="Thiamin_PyroP_enz_TPP-bd_dom"/>
</dbReference>
<dbReference type="Pfam" id="PF02776">
    <property type="entry name" value="TPP_enzyme_N"/>
    <property type="match status" value="1"/>
</dbReference>
<keyword evidence="7" id="KW-0560">Oxidoreductase</keyword>
<dbReference type="InterPro" id="IPR011766">
    <property type="entry name" value="TPP_enzyme_TPP-bd"/>
</dbReference>
<dbReference type="PROSITE" id="PS00187">
    <property type="entry name" value="TPP_ENZYMES"/>
    <property type="match status" value="1"/>
</dbReference>
<dbReference type="RefSeq" id="WP_215625656.1">
    <property type="nucleotide sequence ID" value="NZ_CP067089.2"/>
</dbReference>
<feature type="domain" description="Thiamine pyrophosphate enzyme N-terminal TPP-binding" evidence="6">
    <location>
        <begin position="10"/>
        <end position="120"/>
    </location>
</feature>
<dbReference type="Gene3D" id="1.10.10.940">
    <property type="match status" value="1"/>
</dbReference>
<dbReference type="Pfam" id="PF02775">
    <property type="entry name" value="TPP_enzyme_C"/>
    <property type="match status" value="1"/>
</dbReference>
<feature type="domain" description="Thiamine pyrophosphate enzyme central" evidence="4">
    <location>
        <begin position="194"/>
        <end position="321"/>
    </location>
</feature>
<dbReference type="NCBIfam" id="TIGR02720">
    <property type="entry name" value="pyruv_oxi_spxB"/>
    <property type="match status" value="1"/>
</dbReference>
<keyword evidence="7" id="KW-0670">Pyruvate</keyword>
<dbReference type="InterPro" id="IPR014092">
    <property type="entry name" value="Pyruvate_oxidase"/>
</dbReference>
<dbReference type="PANTHER" id="PTHR42981">
    <property type="entry name" value="PYRUVATE DEHYDROGENASE [UBIQUINONE]"/>
    <property type="match status" value="1"/>
</dbReference>
<dbReference type="InterPro" id="IPR029035">
    <property type="entry name" value="DHS-like_NAD/FAD-binding_dom"/>
</dbReference>